<evidence type="ECO:0000259" key="3">
    <source>
        <dbReference type="Pfam" id="PF22784"/>
    </source>
</evidence>
<evidence type="ECO:0000256" key="2">
    <source>
        <dbReference type="SAM" id="MobiDB-lite"/>
    </source>
</evidence>
<dbReference type="Proteomes" id="UP000246991">
    <property type="component" value="Unassembled WGS sequence"/>
</dbReference>
<evidence type="ECO:0000256" key="1">
    <source>
        <dbReference type="ARBA" id="ARBA00022801"/>
    </source>
</evidence>
<accession>A0A317SUU4</accession>
<proteinExistence type="predicted"/>
<dbReference type="InterPro" id="IPR057023">
    <property type="entry name" value="PTP-SAK"/>
</dbReference>
<dbReference type="OrthoDB" id="432447at2759"/>
<dbReference type="EMBL" id="PYWC01000023">
    <property type="protein sequence ID" value="PWW77337.1"/>
    <property type="molecule type" value="Genomic_DNA"/>
</dbReference>
<comment type="caution">
    <text evidence="4">The sequence shown here is derived from an EMBL/GenBank/DDBJ whole genome shotgun (WGS) entry which is preliminary data.</text>
</comment>
<evidence type="ECO:0000313" key="4">
    <source>
        <dbReference type="EMBL" id="PWW77337.1"/>
    </source>
</evidence>
<feature type="domain" description="Swiss Army Knife protein DSP-PTPase phosphatase" evidence="3">
    <location>
        <begin position="151"/>
        <end position="269"/>
    </location>
</feature>
<organism evidence="4 5">
    <name type="scientific">Tuber magnatum</name>
    <name type="common">white Piedmont truffle</name>
    <dbReference type="NCBI Taxonomy" id="42249"/>
    <lineage>
        <taxon>Eukaryota</taxon>
        <taxon>Fungi</taxon>
        <taxon>Dikarya</taxon>
        <taxon>Ascomycota</taxon>
        <taxon>Pezizomycotina</taxon>
        <taxon>Pezizomycetes</taxon>
        <taxon>Pezizales</taxon>
        <taxon>Tuberaceae</taxon>
        <taxon>Tuber</taxon>
    </lineage>
</organism>
<reference evidence="4 5" key="1">
    <citation type="submission" date="2018-03" db="EMBL/GenBank/DDBJ databases">
        <title>Genomes of Pezizomycetes fungi and the evolution of truffles.</title>
        <authorList>
            <person name="Murat C."/>
            <person name="Payen T."/>
            <person name="Noel B."/>
            <person name="Kuo A."/>
            <person name="Martin F.M."/>
        </authorList>
    </citation>
    <scope>NUCLEOTIDE SEQUENCE [LARGE SCALE GENOMIC DNA]</scope>
    <source>
        <strain evidence="4">091103-1</strain>
    </source>
</reference>
<dbReference type="GO" id="GO:0016791">
    <property type="term" value="F:phosphatase activity"/>
    <property type="evidence" value="ECO:0007669"/>
    <property type="project" value="UniProtKB-ARBA"/>
</dbReference>
<protein>
    <recommendedName>
        <fullName evidence="3">Swiss Army Knife protein DSP-PTPase phosphatase domain-containing protein</fullName>
    </recommendedName>
</protein>
<feature type="region of interest" description="Disordered" evidence="2">
    <location>
        <begin position="299"/>
        <end position="321"/>
    </location>
</feature>
<gene>
    <name evidence="4" type="ORF">C7212DRAFT_292159</name>
</gene>
<dbReference type="STRING" id="42249.A0A317SUU4"/>
<name>A0A317SUU4_9PEZI</name>
<keyword evidence="1" id="KW-0378">Hydrolase</keyword>
<dbReference type="SUPFAM" id="SSF52799">
    <property type="entry name" value="(Phosphotyrosine protein) phosphatases II"/>
    <property type="match status" value="1"/>
</dbReference>
<evidence type="ECO:0000313" key="5">
    <source>
        <dbReference type="Proteomes" id="UP000246991"/>
    </source>
</evidence>
<dbReference type="AlphaFoldDB" id="A0A317SUU4"/>
<dbReference type="InterPro" id="IPR029021">
    <property type="entry name" value="Prot-tyrosine_phosphatase-like"/>
</dbReference>
<keyword evidence="5" id="KW-1185">Reference proteome</keyword>
<dbReference type="Pfam" id="PF22784">
    <property type="entry name" value="PTP-SAK"/>
    <property type="match status" value="1"/>
</dbReference>
<sequence length="321" mass="35845">MFPPGHGNDNLCVGRKFAISLFGTSEVFTVEGENVFLREYGEANASQIWVCERNASNRFGLRNVASGRYLGRTNKDDRIGCFRPDLLSMESLTFLRLGEGGYSLMAASQDNEHQHRYPLQQTDANSVHFNRAEGSTGTQFGLHQIKNLVFRRFEWVVPNRLARSSAPYYDGEDSDESINETSIRFLVKRGIQNIISLNSVEISPRERGRLDAAKISYSHIQTQQCCAPTQGQFDQIWNAFDKAGVTIAYCGYGDGRTGMAISAIQLFQGRTLSDMEYRANGVQCTSQIEALNTLSKRIRGADNHSDPSSTPGYQPPPYKTP</sequence>
<dbReference type="Gene3D" id="3.90.190.10">
    <property type="entry name" value="Protein tyrosine phosphatase superfamily"/>
    <property type="match status" value="1"/>
</dbReference>